<dbReference type="Gene3D" id="3.40.50.720">
    <property type="entry name" value="NAD(P)-binding Rossmann-like Domain"/>
    <property type="match status" value="1"/>
</dbReference>
<reference evidence="1" key="1">
    <citation type="submission" date="2024-07" db="EMBL/GenBank/DDBJ databases">
        <title>Halotolerant mesophilic bacterium Ornithinibacillus sp. 4-3, sp. nov., isolated from soil.</title>
        <authorList>
            <person name="Sidarenka A.V."/>
            <person name="Guliayeva D.E."/>
            <person name="Leanovich S.I."/>
            <person name="Hileuskaya K.S."/>
            <person name="Akhremchuk A.E."/>
            <person name="Sikolenko M.A."/>
            <person name="Valentovich L.N."/>
        </authorList>
    </citation>
    <scope>NUCLEOTIDE SEQUENCE</scope>
    <source>
        <strain evidence="1">4-3</strain>
    </source>
</reference>
<dbReference type="InterPro" id="IPR036291">
    <property type="entry name" value="NAD(P)-bd_dom_sf"/>
</dbReference>
<name>A0AB39HPF7_9BACI</name>
<proteinExistence type="predicted"/>
<evidence type="ECO:0000313" key="1">
    <source>
        <dbReference type="EMBL" id="XDK32569.1"/>
    </source>
</evidence>
<dbReference type="AlphaFoldDB" id="A0AB39HPF7"/>
<dbReference type="Pfam" id="PF02423">
    <property type="entry name" value="OCD_Mu_crystall"/>
    <property type="match status" value="1"/>
</dbReference>
<dbReference type="EMBL" id="CP162599">
    <property type="protein sequence ID" value="XDK32569.1"/>
    <property type="molecule type" value="Genomic_DNA"/>
</dbReference>
<dbReference type="RefSeq" id="WP_368653257.1">
    <property type="nucleotide sequence ID" value="NZ_CP162599.1"/>
</dbReference>
<protein>
    <recommendedName>
        <fullName evidence="2">Ornithine cyclodeaminase</fullName>
    </recommendedName>
</protein>
<dbReference type="InterPro" id="IPR023401">
    <property type="entry name" value="ODC_N"/>
</dbReference>
<sequence length="39" mass="4437">MNKEITLFKSNGIAIEDLAVAIYVYKTAMEQNYGEKLNI</sequence>
<organism evidence="1">
    <name type="scientific">Ornithinibacillus sp. 4-3</name>
    <dbReference type="NCBI Taxonomy" id="3231488"/>
    <lineage>
        <taxon>Bacteria</taxon>
        <taxon>Bacillati</taxon>
        <taxon>Bacillota</taxon>
        <taxon>Bacilli</taxon>
        <taxon>Bacillales</taxon>
        <taxon>Bacillaceae</taxon>
        <taxon>Ornithinibacillus</taxon>
    </lineage>
</organism>
<accession>A0AB39HPF7</accession>
<dbReference type="Gene3D" id="3.30.1780.10">
    <property type="entry name" value="ornithine cyclodeaminase, domain 1"/>
    <property type="match status" value="1"/>
</dbReference>
<evidence type="ECO:0008006" key="2">
    <source>
        <dbReference type="Google" id="ProtNLM"/>
    </source>
</evidence>
<dbReference type="InterPro" id="IPR003462">
    <property type="entry name" value="ODC_Mu_crystall"/>
</dbReference>
<gene>
    <name evidence="1" type="ORF">AB4Y30_16415</name>
</gene>
<dbReference type="SUPFAM" id="SSF51735">
    <property type="entry name" value="NAD(P)-binding Rossmann-fold domains"/>
    <property type="match status" value="1"/>
</dbReference>